<comment type="subcellular location">
    <subcellularLocation>
        <location evidence="1">Cell membrane</location>
        <topology evidence="1">Peripheral membrane protein</topology>
    </subcellularLocation>
</comment>
<keyword evidence="2" id="KW-0813">Transport</keyword>
<evidence type="ECO:0000256" key="2">
    <source>
        <dbReference type="ARBA" id="ARBA00022448"/>
    </source>
</evidence>
<keyword evidence="9" id="KW-0472">Membrane</keyword>
<dbReference type="PROSITE" id="PS50893">
    <property type="entry name" value="ABC_TRANSPORTER_2"/>
    <property type="match status" value="1"/>
</dbReference>
<evidence type="ECO:0000256" key="7">
    <source>
        <dbReference type="ARBA" id="ARBA00023004"/>
    </source>
</evidence>
<dbReference type="Pfam" id="PF00005">
    <property type="entry name" value="ABC_tran"/>
    <property type="match status" value="1"/>
</dbReference>
<dbReference type="SUPFAM" id="SSF52540">
    <property type="entry name" value="P-loop containing nucleoside triphosphate hydrolases"/>
    <property type="match status" value="1"/>
</dbReference>
<dbReference type="FunFam" id="3.40.50.300:FF:000134">
    <property type="entry name" value="Iron-enterobactin ABC transporter ATP-binding protein"/>
    <property type="match status" value="1"/>
</dbReference>
<evidence type="ECO:0000313" key="12">
    <source>
        <dbReference type="Proteomes" id="UP000005388"/>
    </source>
</evidence>
<gene>
    <name evidence="11" type="ORF">STRUR_1035</name>
</gene>
<proteinExistence type="predicted"/>
<keyword evidence="3" id="KW-1003">Cell membrane</keyword>
<keyword evidence="12" id="KW-1185">Reference proteome</keyword>
<name>G5KFM8_9STRE</name>
<evidence type="ECO:0000313" key="11">
    <source>
        <dbReference type="EMBL" id="EHJ57036.1"/>
    </source>
</evidence>
<dbReference type="AlphaFoldDB" id="G5KFM8"/>
<dbReference type="RefSeq" id="WP_006739767.1">
    <property type="nucleotide sequence ID" value="NZ_AEUZ02000001.1"/>
</dbReference>
<keyword evidence="6 11" id="KW-0067">ATP-binding</keyword>
<keyword evidence="7" id="KW-0408">Iron</keyword>
<keyword evidence="5" id="KW-0547">Nucleotide-binding</keyword>
<dbReference type="PANTHER" id="PTHR42771">
    <property type="entry name" value="IRON(3+)-HYDROXAMATE IMPORT ATP-BINDING PROTEIN FHUC"/>
    <property type="match status" value="1"/>
</dbReference>
<dbReference type="eggNOG" id="COG1120">
    <property type="taxonomic scope" value="Bacteria"/>
</dbReference>
<dbReference type="InterPro" id="IPR027417">
    <property type="entry name" value="P-loop_NTPase"/>
</dbReference>
<evidence type="ECO:0000256" key="1">
    <source>
        <dbReference type="ARBA" id="ARBA00004202"/>
    </source>
</evidence>
<evidence type="ECO:0000256" key="3">
    <source>
        <dbReference type="ARBA" id="ARBA00022475"/>
    </source>
</evidence>
<evidence type="ECO:0000256" key="8">
    <source>
        <dbReference type="ARBA" id="ARBA00023065"/>
    </source>
</evidence>
<dbReference type="GO" id="GO:0005886">
    <property type="term" value="C:plasma membrane"/>
    <property type="evidence" value="ECO:0007669"/>
    <property type="project" value="UniProtKB-SubCell"/>
</dbReference>
<sequence length="253" mass="28956">MSEDFIVVAEHLAYAYPNKRVLKDINFKILKGSITTFIGANGSGKSTLFQILTKNLKSQMGSALIHQNNIETLKLKEFSHMVASVQQYHQNIDNITVFDLVSLGHQAKKSIFQRLNKNDLENNNWAIEVTQLQNLKTCFFSQLSGGEKQRVWLALALAQKTEILILDEPTTYLDMKYQIDFLKLIQKINREFKITILMILHDINQAITFSDTVIGLKNGKCLSRNLKTDSIDEQFIETIFNVNLPIIDYKGKK</sequence>
<dbReference type="PROSITE" id="PS00211">
    <property type="entry name" value="ABC_TRANSPORTER_1"/>
    <property type="match status" value="1"/>
</dbReference>
<feature type="domain" description="ABC transporter" evidence="10">
    <location>
        <begin position="7"/>
        <end position="243"/>
    </location>
</feature>
<dbReference type="InterPro" id="IPR051535">
    <property type="entry name" value="Siderophore_ABC-ATPase"/>
</dbReference>
<dbReference type="STRING" id="764291.STRUR_1035"/>
<dbReference type="CDD" id="cd03214">
    <property type="entry name" value="ABC_Iron-Siderophores_B12_Hemin"/>
    <property type="match status" value="1"/>
</dbReference>
<dbReference type="InterPro" id="IPR003439">
    <property type="entry name" value="ABC_transporter-like_ATP-bd"/>
</dbReference>
<reference evidence="11 12" key="1">
    <citation type="journal article" date="2014" name="Int. J. Syst. Evol. Microbiol.">
        <title>Phylogenomics and the dynamic genome evolution of the genus Streptococcus.</title>
        <authorList>
            <consortium name="The Broad Institute Genome Sequencing Platform"/>
            <person name="Richards V.P."/>
            <person name="Palmer S.R."/>
            <person name="Pavinski Bitar P.D."/>
            <person name="Qin X."/>
            <person name="Weinstock G.M."/>
            <person name="Highlander S.K."/>
            <person name="Town C.D."/>
            <person name="Burne R.A."/>
            <person name="Stanhope M.J."/>
        </authorList>
    </citation>
    <scope>NUCLEOTIDE SEQUENCE [LARGE SCALE GENOMIC DNA]</scope>
    <source>
        <strain evidence="11 12">2285-97</strain>
    </source>
</reference>
<dbReference type="PANTHER" id="PTHR42771:SF10">
    <property type="entry name" value="FERRICHROME TRANSPORT ATP-BINDING PROTEIN FHUC"/>
    <property type="match status" value="1"/>
</dbReference>
<accession>G5KFM8</accession>
<comment type="caution">
    <text evidence="11">The sequence shown here is derived from an EMBL/GenBank/DDBJ whole genome shotgun (WGS) entry which is preliminary data.</text>
</comment>
<organism evidence="11 12">
    <name type="scientific">Streptococcus urinalis 2285-97</name>
    <dbReference type="NCBI Taxonomy" id="764291"/>
    <lineage>
        <taxon>Bacteria</taxon>
        <taxon>Bacillati</taxon>
        <taxon>Bacillota</taxon>
        <taxon>Bacilli</taxon>
        <taxon>Lactobacillales</taxon>
        <taxon>Streptococcaceae</taxon>
        <taxon>Streptococcus</taxon>
    </lineage>
</organism>
<evidence type="ECO:0000256" key="5">
    <source>
        <dbReference type="ARBA" id="ARBA00022741"/>
    </source>
</evidence>
<keyword evidence="4" id="KW-0410">Iron transport</keyword>
<evidence type="ECO:0000256" key="9">
    <source>
        <dbReference type="ARBA" id="ARBA00023136"/>
    </source>
</evidence>
<dbReference type="GO" id="GO:0016887">
    <property type="term" value="F:ATP hydrolysis activity"/>
    <property type="evidence" value="ECO:0007669"/>
    <property type="project" value="InterPro"/>
</dbReference>
<dbReference type="InterPro" id="IPR003593">
    <property type="entry name" value="AAA+_ATPase"/>
</dbReference>
<evidence type="ECO:0000256" key="4">
    <source>
        <dbReference type="ARBA" id="ARBA00022496"/>
    </source>
</evidence>
<dbReference type="GO" id="GO:0005524">
    <property type="term" value="F:ATP binding"/>
    <property type="evidence" value="ECO:0007669"/>
    <property type="project" value="UniProtKB-KW"/>
</dbReference>
<dbReference type="Gene3D" id="3.40.50.300">
    <property type="entry name" value="P-loop containing nucleotide triphosphate hydrolases"/>
    <property type="match status" value="1"/>
</dbReference>
<keyword evidence="8" id="KW-0406">Ion transport</keyword>
<dbReference type="SMART" id="SM00382">
    <property type="entry name" value="AAA"/>
    <property type="match status" value="1"/>
</dbReference>
<dbReference type="GO" id="GO:0006826">
    <property type="term" value="P:iron ion transport"/>
    <property type="evidence" value="ECO:0007669"/>
    <property type="project" value="UniProtKB-KW"/>
</dbReference>
<evidence type="ECO:0000259" key="10">
    <source>
        <dbReference type="PROSITE" id="PS50893"/>
    </source>
</evidence>
<dbReference type="EMBL" id="AEUZ02000001">
    <property type="protein sequence ID" value="EHJ57036.1"/>
    <property type="molecule type" value="Genomic_DNA"/>
</dbReference>
<dbReference type="InterPro" id="IPR017871">
    <property type="entry name" value="ABC_transporter-like_CS"/>
</dbReference>
<protein>
    <submittedName>
        <fullName evidence="11">ABC transporter, ATP-binding protein</fullName>
    </submittedName>
</protein>
<dbReference type="Proteomes" id="UP000005388">
    <property type="component" value="Unassembled WGS sequence"/>
</dbReference>
<evidence type="ECO:0000256" key="6">
    <source>
        <dbReference type="ARBA" id="ARBA00022840"/>
    </source>
</evidence>